<dbReference type="HOGENOM" id="CLU_038964_0_0_1"/>
<protein>
    <recommendedName>
        <fullName evidence="3">SET domain-containing protein</fullName>
    </recommendedName>
</protein>
<dbReference type="AlphaFoldDB" id="A0A0C3CHY1"/>
<dbReference type="OrthoDB" id="1028014at2759"/>
<organism evidence="1 2">
    <name type="scientific">Hebeloma cylindrosporum</name>
    <dbReference type="NCBI Taxonomy" id="76867"/>
    <lineage>
        <taxon>Eukaryota</taxon>
        <taxon>Fungi</taxon>
        <taxon>Dikarya</taxon>
        <taxon>Basidiomycota</taxon>
        <taxon>Agaricomycotina</taxon>
        <taxon>Agaricomycetes</taxon>
        <taxon>Agaricomycetidae</taxon>
        <taxon>Agaricales</taxon>
        <taxon>Agaricineae</taxon>
        <taxon>Hymenogastraceae</taxon>
        <taxon>Hebeloma</taxon>
    </lineage>
</organism>
<reference evidence="2" key="2">
    <citation type="submission" date="2015-01" db="EMBL/GenBank/DDBJ databases">
        <title>Evolutionary Origins and Diversification of the Mycorrhizal Mutualists.</title>
        <authorList>
            <consortium name="DOE Joint Genome Institute"/>
            <consortium name="Mycorrhizal Genomics Consortium"/>
            <person name="Kohler A."/>
            <person name="Kuo A."/>
            <person name="Nagy L.G."/>
            <person name="Floudas D."/>
            <person name="Copeland A."/>
            <person name="Barry K.W."/>
            <person name="Cichocki N."/>
            <person name="Veneault-Fourrey C."/>
            <person name="LaButti K."/>
            <person name="Lindquist E.A."/>
            <person name="Lipzen A."/>
            <person name="Lundell T."/>
            <person name="Morin E."/>
            <person name="Murat C."/>
            <person name="Riley R."/>
            <person name="Ohm R."/>
            <person name="Sun H."/>
            <person name="Tunlid A."/>
            <person name="Henrissat B."/>
            <person name="Grigoriev I.V."/>
            <person name="Hibbett D.S."/>
            <person name="Martin F."/>
        </authorList>
    </citation>
    <scope>NUCLEOTIDE SEQUENCE [LARGE SCALE GENOMIC DNA]</scope>
    <source>
        <strain evidence="2">h7</strain>
    </source>
</reference>
<name>A0A0C3CHY1_HEBCY</name>
<evidence type="ECO:0000313" key="1">
    <source>
        <dbReference type="EMBL" id="KIM43744.1"/>
    </source>
</evidence>
<evidence type="ECO:0008006" key="3">
    <source>
        <dbReference type="Google" id="ProtNLM"/>
    </source>
</evidence>
<gene>
    <name evidence="1" type="ORF">M413DRAFT_443648</name>
</gene>
<keyword evidence="2" id="KW-1185">Reference proteome</keyword>
<dbReference type="STRING" id="686832.A0A0C3CHY1"/>
<dbReference type="Proteomes" id="UP000053424">
    <property type="component" value="Unassembled WGS sequence"/>
</dbReference>
<sequence length="343" mass="38321">MDIDVTGIPLYDILTTPHGGRSAFAHEKIPKGSPVLHCSAPYASVIFWKFRREVCAWCFAYAFESGKRKWNIKLGEDHRGAGGAWFCSEGCREACIRENEIFEGQGIGWWLEINGAFERLVAQMGKSGKQDRKPTGRSTPAGALAYLEDTTIKDLTPEYVDRAWGLAEEVAAEESSHERKTKWTEVLNELEIDTARFVLDGLVRKAVEDINPTFSILDRVTDAPGYCMGAGRWSNLLELQDNEVALELSKPYMLASSIRVYRFLRHLATSLSKQAVRSSPHIQETSPLIYLADQLRTSLATSSAARSLMGRDHGNTFGIWDMVSDDKGSEMLGWGAYVFGSYF</sequence>
<dbReference type="EMBL" id="KN831775">
    <property type="protein sequence ID" value="KIM43744.1"/>
    <property type="molecule type" value="Genomic_DNA"/>
</dbReference>
<proteinExistence type="predicted"/>
<accession>A0A0C3CHY1</accession>
<evidence type="ECO:0000313" key="2">
    <source>
        <dbReference type="Proteomes" id="UP000053424"/>
    </source>
</evidence>
<reference evidence="1 2" key="1">
    <citation type="submission" date="2014-04" db="EMBL/GenBank/DDBJ databases">
        <authorList>
            <consortium name="DOE Joint Genome Institute"/>
            <person name="Kuo A."/>
            <person name="Gay G."/>
            <person name="Dore J."/>
            <person name="Kohler A."/>
            <person name="Nagy L.G."/>
            <person name="Floudas D."/>
            <person name="Copeland A."/>
            <person name="Barry K.W."/>
            <person name="Cichocki N."/>
            <person name="Veneault-Fourrey C."/>
            <person name="LaButti K."/>
            <person name="Lindquist E.A."/>
            <person name="Lipzen A."/>
            <person name="Lundell T."/>
            <person name="Morin E."/>
            <person name="Murat C."/>
            <person name="Sun H."/>
            <person name="Tunlid A."/>
            <person name="Henrissat B."/>
            <person name="Grigoriev I.V."/>
            <person name="Hibbett D.S."/>
            <person name="Martin F."/>
            <person name="Nordberg H.P."/>
            <person name="Cantor M.N."/>
            <person name="Hua S.X."/>
        </authorList>
    </citation>
    <scope>NUCLEOTIDE SEQUENCE [LARGE SCALE GENOMIC DNA]</scope>
    <source>
        <strain evidence="2">h7</strain>
    </source>
</reference>